<evidence type="ECO:0000256" key="1">
    <source>
        <dbReference type="SAM" id="MobiDB-lite"/>
    </source>
</evidence>
<dbReference type="EMBL" id="KV419420">
    <property type="protein sequence ID" value="KZS90700.1"/>
    <property type="molecule type" value="Genomic_DNA"/>
</dbReference>
<accession>A0A164RMP3</accession>
<keyword evidence="3" id="KW-1185">Reference proteome</keyword>
<sequence length="1126" mass="123070">MASLPERAECDGQDCGCPVFSYAVGDGVSYTTNDPHALCFCGHKYMAHKLKLHHHPYPQLARGGTRDKLCAAYYSLSRPWSLSTDLCICGKHYGLHDHPGSLQPAAGGSTIALPPGLPPPSLPGLSFNYATQFSPSAPIPQSGSPGVASIVHQERMQHAAANRGRRVQSLANVPPSVAFSNVARVPLHLNQSRPRPVAGPSRQAPAAATSDQDDHRQLQIFLIGFVSRDDDNLARVRAREAGLPFKSAEPFIWTEPQLKAQQVVHERIGMAPVLRVPATGDIQDLLWTTLFPLAYPGEGLREDRHPNAFPFHILARGKALRGRNNPKSTYHYSPHTFHAGEFTFSTLSGKYFAAPSNYINAKTVAIFASPIFGHLQLPLQTSTVPVSVYEYTHLPVLPLQNPSSRHKCQPERARLMCQQEYSSMVPPRRIAMVCPPDCFERIDAVNYDATFAQSPLPSSSSTGFSSVTTALASHDGLQAPVPTPTMASSSSFRASTTVVTPIEAPAGVLGAHARSPSDESTNPRDAQRQRLMVDQDNPVPAATMSAYEPLNEHIPPDFNEPPPSPQYPAPLFPPPPPAQIVPNAVPPVVLTPRVVEEFPVVLTGLKNGQPIYSVEHPDLEPVNFDNQPLHPPGEALAYPPLLLPDWQEIDVYVSGHANRWSGLAGTKALVIAGPSDGACAQILLWWIVYMYLGYSTKEDIFKASFRKAFPDPSYSCSCAPLKALFIQADFLSIRSGAGIGVGVSRSVIGRALDLLMSYSSLFIVRGAFYGIRWGLATQPGQLKTTREALLFAAGFLTLWSIFVGRTTPVKLSPFLLTAAFAGFDLCTLHPEMLAEVDDESHTALSAWFESTRTGGNELLSKGCASPAGILLMAAEIDWETVSLPISVTGIRNIELVLFSSLLLGLGSTSLKDHPDLLAFRRGLNFFDRSTGSLDTSLPLSLIDGINVQGWLTRLYTRQVRSVQPVLDMIRWNFSARDSGVSKRDRGKERDFALAFERYLRGEGAPAVADVGTLLTPEMVQDAAVPFLRARLFLKYCTSSSLLPPAIQDRVRVSIQISFEHEVDRPEDLLDLDKILPLDVHSCYRSMTVWLGSPLNNLLCQVGEGDSAVIFDGWVHRQFICEGYNRR</sequence>
<feature type="region of interest" description="Disordered" evidence="1">
    <location>
        <begin position="507"/>
        <end position="526"/>
    </location>
</feature>
<gene>
    <name evidence="2" type="ORF">SISNIDRAFT_496949</name>
</gene>
<organism evidence="2 3">
    <name type="scientific">Sistotremastrum niveocremeum HHB9708</name>
    <dbReference type="NCBI Taxonomy" id="1314777"/>
    <lineage>
        <taxon>Eukaryota</taxon>
        <taxon>Fungi</taxon>
        <taxon>Dikarya</taxon>
        <taxon>Basidiomycota</taxon>
        <taxon>Agaricomycotina</taxon>
        <taxon>Agaricomycetes</taxon>
        <taxon>Sistotremastrales</taxon>
        <taxon>Sistotremastraceae</taxon>
        <taxon>Sertulicium</taxon>
        <taxon>Sertulicium niveocremeum</taxon>
    </lineage>
</organism>
<protein>
    <submittedName>
        <fullName evidence="2">Uncharacterized protein</fullName>
    </submittedName>
</protein>
<feature type="compositionally biased region" description="Basic and acidic residues" evidence="1">
    <location>
        <begin position="515"/>
        <end position="526"/>
    </location>
</feature>
<proteinExistence type="predicted"/>
<evidence type="ECO:0000313" key="2">
    <source>
        <dbReference type="EMBL" id="KZS90700.1"/>
    </source>
</evidence>
<evidence type="ECO:0000313" key="3">
    <source>
        <dbReference type="Proteomes" id="UP000076722"/>
    </source>
</evidence>
<dbReference type="AlphaFoldDB" id="A0A164RMP3"/>
<name>A0A164RMP3_9AGAM</name>
<dbReference type="Proteomes" id="UP000076722">
    <property type="component" value="Unassembled WGS sequence"/>
</dbReference>
<reference evidence="2 3" key="1">
    <citation type="journal article" date="2016" name="Mol. Biol. Evol.">
        <title>Comparative Genomics of Early-Diverging Mushroom-Forming Fungi Provides Insights into the Origins of Lignocellulose Decay Capabilities.</title>
        <authorList>
            <person name="Nagy L.G."/>
            <person name="Riley R."/>
            <person name="Tritt A."/>
            <person name="Adam C."/>
            <person name="Daum C."/>
            <person name="Floudas D."/>
            <person name="Sun H."/>
            <person name="Yadav J.S."/>
            <person name="Pangilinan J."/>
            <person name="Larsson K.H."/>
            <person name="Matsuura K."/>
            <person name="Barry K."/>
            <person name="Labutti K."/>
            <person name="Kuo R."/>
            <person name="Ohm R.A."/>
            <person name="Bhattacharya S.S."/>
            <person name="Shirouzu T."/>
            <person name="Yoshinaga Y."/>
            <person name="Martin F.M."/>
            <person name="Grigoriev I.V."/>
            <person name="Hibbett D.S."/>
        </authorList>
    </citation>
    <scope>NUCLEOTIDE SEQUENCE [LARGE SCALE GENOMIC DNA]</scope>
    <source>
        <strain evidence="2 3">HHB9708</strain>
    </source>
</reference>
<feature type="region of interest" description="Disordered" evidence="1">
    <location>
        <begin position="191"/>
        <end position="213"/>
    </location>
</feature>